<dbReference type="AlphaFoldDB" id="A0A1H0S5K2"/>
<organism evidence="2 4">
    <name type="scientific">Pseudomonas extremorientalis</name>
    <dbReference type="NCBI Taxonomy" id="169669"/>
    <lineage>
        <taxon>Bacteria</taxon>
        <taxon>Pseudomonadati</taxon>
        <taxon>Pseudomonadota</taxon>
        <taxon>Gammaproteobacteria</taxon>
        <taxon>Pseudomonadales</taxon>
        <taxon>Pseudomonadaceae</taxon>
        <taxon>Pseudomonas</taxon>
    </lineage>
</organism>
<evidence type="ECO:0000313" key="5">
    <source>
        <dbReference type="Proteomes" id="UP000182654"/>
    </source>
</evidence>
<keyword evidence="1" id="KW-0812">Transmembrane</keyword>
<keyword evidence="1" id="KW-1133">Transmembrane helix</keyword>
<keyword evidence="1" id="KW-0472">Membrane</keyword>
<feature type="transmembrane region" description="Helical" evidence="1">
    <location>
        <begin position="184"/>
        <end position="204"/>
    </location>
</feature>
<reference evidence="2 4" key="1">
    <citation type="submission" date="2016-08" db="EMBL/GenBank/DDBJ databases">
        <title>Draft genome sequence of the type strain of Pseudomonas extremorientalis LMG 19695T isolated from drinking water reservoir.</title>
        <authorList>
            <person name="Tambong J.T."/>
        </authorList>
    </citation>
    <scope>NUCLEOTIDE SEQUENCE [LARGE SCALE GENOMIC DNA]</scope>
    <source>
        <strain evidence="2 4">LMG 19695</strain>
    </source>
</reference>
<evidence type="ECO:0000313" key="3">
    <source>
        <dbReference type="EMBL" id="SDP37010.1"/>
    </source>
</evidence>
<dbReference type="EMBL" id="LT629708">
    <property type="protein sequence ID" value="SDP37010.1"/>
    <property type="molecule type" value="Genomic_DNA"/>
</dbReference>
<gene>
    <name evidence="2" type="ORF">BFN10_15130</name>
    <name evidence="3" type="ORF">SAMN04490184_3119</name>
</gene>
<accession>A0A1H0S5K2</accession>
<dbReference type="RefSeq" id="WP_071490360.1">
    <property type="nucleotide sequence ID" value="NZ_LT629708.1"/>
</dbReference>
<protein>
    <submittedName>
        <fullName evidence="2">Uncharacterized protein</fullName>
    </submittedName>
</protein>
<dbReference type="EMBL" id="MDGK01000037">
    <property type="protein sequence ID" value="OIN08360.1"/>
    <property type="molecule type" value="Genomic_DNA"/>
</dbReference>
<proteinExistence type="predicted"/>
<sequence>MWLLDGFAWLYDLNRFTGTLLMWFGVLVLTAAVTMNVQSNRGKLWGFMITTAGAVFILVYLESLKLVGADKAIRGVVSNFVVMTLGGLGSGLLAVAISKGPTPEEDKQARGFIRDRLLNALEYAFVYVAICAFTVFAVCLPLNLLGWPPVDEHDLLSLLMVCLGALLGYAITSRPNRLRNWEQLGGCALVALLLLLSPVYAQALSSLWEWSWAAVLGLHGFAALALLRTIWFHRSEWHST</sequence>
<evidence type="ECO:0000256" key="1">
    <source>
        <dbReference type="SAM" id="Phobius"/>
    </source>
</evidence>
<reference evidence="3 5" key="2">
    <citation type="submission" date="2016-10" db="EMBL/GenBank/DDBJ databases">
        <authorList>
            <person name="Varghese N."/>
            <person name="Submissions S."/>
        </authorList>
    </citation>
    <scope>NUCLEOTIDE SEQUENCE [LARGE SCALE GENOMIC DNA]</scope>
    <source>
        <strain evidence="3 5">BS2774</strain>
    </source>
</reference>
<feature type="transmembrane region" description="Helical" evidence="1">
    <location>
        <begin position="44"/>
        <end position="61"/>
    </location>
</feature>
<feature type="transmembrane region" description="Helical" evidence="1">
    <location>
        <begin position="210"/>
        <end position="231"/>
    </location>
</feature>
<dbReference type="Proteomes" id="UP000181686">
    <property type="component" value="Unassembled WGS sequence"/>
</dbReference>
<name>A0A1H0S5K2_9PSED</name>
<keyword evidence="5" id="KW-1185">Reference proteome</keyword>
<feature type="transmembrane region" description="Helical" evidence="1">
    <location>
        <begin position="20"/>
        <end position="37"/>
    </location>
</feature>
<evidence type="ECO:0000313" key="4">
    <source>
        <dbReference type="Proteomes" id="UP000181686"/>
    </source>
</evidence>
<evidence type="ECO:0000313" key="2">
    <source>
        <dbReference type="EMBL" id="OIN08360.1"/>
    </source>
</evidence>
<feature type="transmembrane region" description="Helical" evidence="1">
    <location>
        <begin position="73"/>
        <end position="97"/>
    </location>
</feature>
<feature type="transmembrane region" description="Helical" evidence="1">
    <location>
        <begin position="155"/>
        <end position="172"/>
    </location>
</feature>
<dbReference type="Proteomes" id="UP000182654">
    <property type="component" value="Chromosome I"/>
</dbReference>
<feature type="transmembrane region" description="Helical" evidence="1">
    <location>
        <begin position="117"/>
        <end position="143"/>
    </location>
</feature>